<dbReference type="PANTHER" id="PTHR34582">
    <property type="entry name" value="UPF0702 TRANSMEMBRANE PROTEIN YCAP"/>
    <property type="match status" value="1"/>
</dbReference>
<dbReference type="InterPro" id="IPR023090">
    <property type="entry name" value="UPF0702_alpha/beta_dom_sf"/>
</dbReference>
<comment type="similarity">
    <text evidence="2">Belongs to the UPF0702 family.</text>
</comment>
<keyword evidence="6 7" id="KW-0472">Membrane</keyword>
<keyword evidence="5 7" id="KW-1133">Transmembrane helix</keyword>
<evidence type="ECO:0000313" key="9">
    <source>
        <dbReference type="EMBL" id="MBS4211266.1"/>
    </source>
</evidence>
<dbReference type="GO" id="GO:0005886">
    <property type="term" value="C:plasma membrane"/>
    <property type="evidence" value="ECO:0007669"/>
    <property type="project" value="UniProtKB-SubCell"/>
</dbReference>
<reference evidence="9" key="1">
    <citation type="submission" date="2021-05" db="EMBL/GenBank/DDBJ databases">
        <title>Novel Bacillus species.</title>
        <authorList>
            <person name="Liu G."/>
        </authorList>
    </citation>
    <scope>NUCLEOTIDE SEQUENCE</scope>
    <source>
        <strain evidence="9">FJAT-49825</strain>
    </source>
</reference>
<evidence type="ECO:0000259" key="8">
    <source>
        <dbReference type="Pfam" id="PF04239"/>
    </source>
</evidence>
<dbReference type="Gene3D" id="3.30.240.20">
    <property type="entry name" value="bsu07140 like domains"/>
    <property type="match status" value="1"/>
</dbReference>
<proteinExistence type="inferred from homology"/>
<evidence type="ECO:0000313" key="10">
    <source>
        <dbReference type="Proteomes" id="UP000679749"/>
    </source>
</evidence>
<keyword evidence="10" id="KW-1185">Reference proteome</keyword>
<feature type="domain" description="YetF C-terminal" evidence="8">
    <location>
        <begin position="77"/>
        <end position="147"/>
    </location>
</feature>
<sequence length="183" mass="20836">MKFYFIYEATILLITSIVILRFVGKKSVARMTNLESVVILATGTTMGHAIKENKFYQVIIILIFFGIFLFIFQKLQMKSSFIERYAIGEATLVINDGKIIMESLKKLRITQGQLEMRMRQKGISYVSDVKIGTIETDGEFGFELMPHAQPLTQEALMKIMGKGQTETSSKSENIFDKVVENNK</sequence>
<dbReference type="Pfam" id="PF04239">
    <property type="entry name" value="DUF421"/>
    <property type="match status" value="1"/>
</dbReference>
<dbReference type="AlphaFoldDB" id="A0A942TYR1"/>
<comment type="caution">
    <text evidence="9">The sequence shown here is derived from an EMBL/GenBank/DDBJ whole genome shotgun (WGS) entry which is preliminary data.</text>
</comment>
<dbReference type="RefSeq" id="WP_213115797.1">
    <property type="nucleotide sequence ID" value="NZ_JAGYPF010000001.1"/>
</dbReference>
<evidence type="ECO:0000256" key="6">
    <source>
        <dbReference type="ARBA" id="ARBA00023136"/>
    </source>
</evidence>
<feature type="transmembrane region" description="Helical" evidence="7">
    <location>
        <begin position="55"/>
        <end position="72"/>
    </location>
</feature>
<evidence type="ECO:0000256" key="4">
    <source>
        <dbReference type="ARBA" id="ARBA00022692"/>
    </source>
</evidence>
<gene>
    <name evidence="9" type="ORF">KHA99_02210</name>
</gene>
<evidence type="ECO:0000256" key="3">
    <source>
        <dbReference type="ARBA" id="ARBA00022475"/>
    </source>
</evidence>
<dbReference type="EMBL" id="JAGYPF010000001">
    <property type="protein sequence ID" value="MBS4211266.1"/>
    <property type="molecule type" value="Genomic_DNA"/>
</dbReference>
<evidence type="ECO:0000256" key="1">
    <source>
        <dbReference type="ARBA" id="ARBA00004651"/>
    </source>
</evidence>
<evidence type="ECO:0000256" key="5">
    <source>
        <dbReference type="ARBA" id="ARBA00022989"/>
    </source>
</evidence>
<keyword evidence="4 7" id="KW-0812">Transmembrane</keyword>
<protein>
    <submittedName>
        <fullName evidence="9">DUF421 domain-containing protein</fullName>
    </submittedName>
</protein>
<comment type="subcellular location">
    <subcellularLocation>
        <location evidence="1">Cell membrane</location>
        <topology evidence="1">Multi-pass membrane protein</topology>
    </subcellularLocation>
</comment>
<organism evidence="9 10">
    <name type="scientific">Neobacillus rhizophilus</name>
    <dbReference type="NCBI Taxonomy" id="2833579"/>
    <lineage>
        <taxon>Bacteria</taxon>
        <taxon>Bacillati</taxon>
        <taxon>Bacillota</taxon>
        <taxon>Bacilli</taxon>
        <taxon>Bacillales</taxon>
        <taxon>Bacillaceae</taxon>
        <taxon>Neobacillus</taxon>
    </lineage>
</organism>
<keyword evidence="3" id="KW-1003">Cell membrane</keyword>
<evidence type="ECO:0000256" key="2">
    <source>
        <dbReference type="ARBA" id="ARBA00006448"/>
    </source>
</evidence>
<dbReference type="InterPro" id="IPR007353">
    <property type="entry name" value="DUF421"/>
</dbReference>
<dbReference type="PANTHER" id="PTHR34582:SF2">
    <property type="entry name" value="UPF0702 TRANSMEMBRANE PROTEIN YDFR"/>
    <property type="match status" value="1"/>
</dbReference>
<evidence type="ECO:0000256" key="7">
    <source>
        <dbReference type="SAM" id="Phobius"/>
    </source>
</evidence>
<accession>A0A942TYR1</accession>
<dbReference type="Proteomes" id="UP000679749">
    <property type="component" value="Unassembled WGS sequence"/>
</dbReference>
<name>A0A942TYR1_9BACI</name>
<feature type="transmembrane region" description="Helical" evidence="7">
    <location>
        <begin position="6"/>
        <end position="24"/>
    </location>
</feature>